<accession>A0ABY0P313</accession>
<organism evidence="1 2">
    <name type="scientific">Bosea robiniae</name>
    <dbReference type="NCBI Taxonomy" id="1036780"/>
    <lineage>
        <taxon>Bacteria</taxon>
        <taxon>Pseudomonadati</taxon>
        <taxon>Pseudomonadota</taxon>
        <taxon>Alphaproteobacteria</taxon>
        <taxon>Hyphomicrobiales</taxon>
        <taxon>Boseaceae</taxon>
        <taxon>Bosea</taxon>
    </lineage>
</organism>
<evidence type="ECO:0000313" key="2">
    <source>
        <dbReference type="Proteomes" id="UP000199468"/>
    </source>
</evidence>
<proteinExistence type="predicted"/>
<dbReference type="EMBL" id="FNBZ01000006">
    <property type="protein sequence ID" value="SDH00543.1"/>
    <property type="molecule type" value="Genomic_DNA"/>
</dbReference>
<sequence length="31" mass="3308">MFEAILIAVLMAGTAGVSWLVADILHLPLEI</sequence>
<gene>
    <name evidence="1" type="ORF">SAMN05421844_106221</name>
</gene>
<protein>
    <submittedName>
        <fullName evidence="1">Uncharacterized protein</fullName>
    </submittedName>
</protein>
<evidence type="ECO:0000313" key="1">
    <source>
        <dbReference type="EMBL" id="SDH00543.1"/>
    </source>
</evidence>
<name>A0ABY0P313_9HYPH</name>
<dbReference type="Proteomes" id="UP000199468">
    <property type="component" value="Unassembled WGS sequence"/>
</dbReference>
<keyword evidence="2" id="KW-1185">Reference proteome</keyword>
<comment type="caution">
    <text evidence="1">The sequence shown here is derived from an EMBL/GenBank/DDBJ whole genome shotgun (WGS) entry which is preliminary data.</text>
</comment>
<reference evidence="1 2" key="1">
    <citation type="submission" date="2016-10" db="EMBL/GenBank/DDBJ databases">
        <authorList>
            <person name="Varghese N."/>
            <person name="Submissions S."/>
        </authorList>
    </citation>
    <scope>NUCLEOTIDE SEQUENCE [LARGE SCALE GENOMIC DNA]</scope>
    <source>
        <strain evidence="1 2">DSM 26672</strain>
    </source>
</reference>